<feature type="compositionally biased region" description="Basic and acidic residues" evidence="1">
    <location>
        <begin position="3056"/>
        <end position="3067"/>
    </location>
</feature>
<dbReference type="Proteomes" id="UP000010556">
    <property type="component" value="Unassembled WGS sequence"/>
</dbReference>
<evidence type="ECO:0000256" key="1">
    <source>
        <dbReference type="SAM" id="MobiDB-lite"/>
    </source>
</evidence>
<feature type="compositionally biased region" description="Basic residues" evidence="1">
    <location>
        <begin position="3068"/>
        <end position="3078"/>
    </location>
</feature>
<feature type="compositionally biased region" description="Basic residues" evidence="1">
    <location>
        <begin position="2946"/>
        <end position="2976"/>
    </location>
</feature>
<proteinExistence type="predicted"/>
<feature type="region of interest" description="Disordered" evidence="1">
    <location>
        <begin position="2763"/>
        <end position="2802"/>
    </location>
</feature>
<sequence length="3140" mass="351945">MGIPPPKSLRVDIIQKETTVLEKDPKHVLELNLEQRIRSLGEKSIQQHETQVTNVELPPKLPYQVTNSIKPNEVVKPIETASVRSKPAYHIIEPVEETPRPRHQVIESKMMTSRLLNQVTDNVKVTPEALLEAMDSMGKIKKSHPYITESVEMTPRLQYQVKEPVKINTLLGHQVIQPRKMGRRPQHTVMEKVEMTPGPQHKVIESVGITSKPQTQTIKPVKIIPEPICQNKKSLNMIPRPLHPFIDVIKITPVALLQAMDCMGIIPPEQPDDDLMFSSSPTTIDPHGIREYASVPSNLPPKVMESVGMPSLQSIHSLKTTPRLGSSTEIIIEPQSQVVESQDLTPRPISQVKESLELTPGPCSQVLDSMAMTPQPYHQGTESITLTPVSTQDLESLRLIPRHQILEYPEVSQRQSHQVIETIELTSDIWLQRKKSLELTQSHHQIMESLGTIPKSLGQDIKSMGMSQKPAHEVTESTVMTITPQLQELPNVKSEKQTMGPGLQNIKFVDITTGSIPQIVKYEQLIPTVNSIELAIEVQQQSVKAAKLNPIPQLQSGKSVQSYPGSQLQGEKSIQLTLRPQEQSEKSDELAPVPQWQSRKSTDLTSSSQLQEPQIADSKSMDLTPGHQLPSLSFSELTRGPQLQSMESSEFIQVAQWQDVTTVEWTPNSEFQGLKSEALIQEPQLEDMKYMQLTPKSQSGDVKSMVLTPGSQVGGVQQVELTPGSELQGLKSELLISESELEDVKSVALTPGECLRCPSPQLEGEKSVETTLSPQIDIKSVKTTQDFKLQGIKSVQLQGESSVPFVPGPLLQGLKWQSIKPEELTSEPQMQYMKFLQITPSLKLQNLKSLEETPDPLQSIKSVKLTRSLKRQVDITRIRKFQRVKSVDSAPRQQFQGVSNVNVSTETEQNGEISVISPEKQCVNSEQFKRGSKSEDGVSLELNPELNFKDGKLVDLNFELQSKEMKSFELTPESNIQDVNSKEFKLEPQLHQVKPLVLTSELQLQGVKTVDLKQESQPGCLRCIQWIPGPEFQNVKSIGLNLGSQPQKVKSVELKSFIQSRDAKSSELTLGPKTQGAMYMESNCEPHLQNVKTLELPSGSQLQKGKILASSSEPQHQGMKSVELNQEPQLRSTKSVEWIPALEFKGIKSLVNLELQSQCVKPVEWKTLIQSRDRKSSSTLTSKPELQAASCQKHRPQGSDLKPCLQLQEVKPLWSSPGTQLQGVKCLEPQLLEVKCRVLNQGSQSDKTVESTSLLHLKSVKSSEVALQTKLQCVKSEDFNTGSQWQSLKSKFPPKIKSQDMKSTELNPSSQLQGTTFPKSTIGTKIQGVKSTDFKPGSLLQDMKSSQGISKTNLQDVKHKKLIPGPQMQVVKSKQILGTKLEKALSGEFTGPQLQDIDSSRLLMDIKLKDVKCMNLRSGLHLGNMKSSEVVKKKLQDMKSVELQPSPKLQGEKSDLTLGGKCPGTKFVELDSDPQLQHIKCSDLVMGIKLQDMKSLGSNSRPQFQGTKSSEVIPGTKPLEMKSFFNSASQIQSKKSESIQGTKHLDVNTLRVNHGPKLQGGNPSDLTQRKKLQGVKPLKFNPGPQGQGEKSDLTLEWRLQDLKSVELKLVPQSQVVTSELTPETKLQSEKYVEFTTRPMWQDMKSKSTPGTKVQDVKSLGFNSAPHNRILSMLTRGTHLQGMKSMEFSSGAKLQGTESSESINLQIMNSTEVNDGPKFQVAKPPDLALESEVHSVISPEFNAGKQWQDEKSYKLNPWPELQSVKFIVSNPEPYFQGVNSSELTSVSKHQGMKSSELNPEIQSETSMVFNPGPHWQGLKSKLITGSKFLDIAPLECNPRLQMQCENSCELNTGTKLQCVNSTRCNCGPPLQGVKSFELTSDIMTTEFNSGPKLQGVNSSKLKSGSELQCMNSIKFNSGPQIQGMKPSELNAGPESQGTKSILFNPGSHLQGVKSSKLTPGIKFPEDQVLQNHLGSQQQAGHSVLDPQLNGPKSVLYESEPLFKDTKSVKMNKEPLLCGANSVNLISGSEMQDLKCEVFALESCFQKVKSVELNPQSNTEVKSAELTSQPTSSFEDPTVLTHEQGHQAVKSMGIKIRPPQVIESEDLNLRQVYQKGDSEGLTSGEELQIRNYLSRLLHNSSNSVISSSAKTTSELGLWDSEMTEVSRALDIKNLWTDTLQPKKSFIDPASTFPFFFHNQLSEKTTNTVETSHSEIPWVYNVFQERIQPRQVAELENSLQGLSQHPPQSWRSSSKTFQAGSGARRGLTWSVLRRQQNVWESHSWKQRLPRKYLSNMLMLGNVLGTTMGRKLCSQTSVTERSTADTCQSIQNLFGVPAALMEFSQSLLETGRGTIFQASMAKNYIQRHTSCHGHEKRMALRVWTRGSMSSIIQQYSGTRVRIKKTNSKLNDIPQEVIQHSPVSYTEGQLPDPVESESSFNIFFTVKDPVPVEESENSQRDSQTRIFESQHPLEPSFLSQAQADLSEQFQLLKDLQLKIAAKLLRSQVPHNVPPPLTSGLVLKYPICLQCGRCAGFNCHKLQTTLGPYLLIYPQLHLVSTPEGHGEIRLRLGFRLRIGKRSQVPKYYRRDRPLTPRSPRSAAKICNQASRSPASTIDFLSQSSQSPASVQVHIIPDLEGQTDIREPGHYEFTEVHSLSESDSESNQDEEWTKVSSKNTHDSKNPMERINKRFRTQNKKSCTNSRTIMQSLSRRLPSQLKGKRNGASQAATASLKRHPKKPSQPKFIKLLFQGLRKAFQTARRIMAFVGPKPEDGTRADHLWSSKNCQPEQKASDYSSQGDSERDRMPVVKLKPTDLTTEQESMPWEELEQFCSAQPPKTDSSFQSTPSPLPRCRVFQRSITTIRHPLGTVQNESGSRPKENWYGKEISSSESKRGIPVQAQGRLLHGTPKKRTSYSDFKEILIPRKPNHRSFHRARAPCDFFDRSHSSPSPRRHRNRSGRSHRSLSRRRHLSPPRRSHHSPSGRSHLSPSQRRHRSPSGRSHLSPPQRRHRSPSGRSHLSPPRRSHHSPSQRRHRSPSGRSHRSSPGRSHQSSFQMSHPSSFERRCRSPSERRCRRLSARRNHSPFERRGHSHAERGRHSPSEKTHGRPSERTHRRPKERLRHSSRWERPRHTFSKDFMRYSNIS</sequence>
<feature type="region of interest" description="Disordered" evidence="1">
    <location>
        <begin position="2234"/>
        <end position="2258"/>
    </location>
</feature>
<feature type="region of interest" description="Disordered" evidence="1">
    <location>
        <begin position="1299"/>
        <end position="1319"/>
    </location>
</feature>
<gene>
    <name evidence="2" type="ORF">MDA_GLEAN10025529</name>
</gene>
<feature type="region of interest" description="Disordered" evidence="1">
    <location>
        <begin position="1174"/>
        <end position="1199"/>
    </location>
</feature>
<organism evidence="2 3">
    <name type="scientific">Myotis davidii</name>
    <name type="common">David's myotis</name>
    <dbReference type="NCBI Taxonomy" id="225400"/>
    <lineage>
        <taxon>Eukaryota</taxon>
        <taxon>Metazoa</taxon>
        <taxon>Chordata</taxon>
        <taxon>Craniata</taxon>
        <taxon>Vertebrata</taxon>
        <taxon>Euteleostomi</taxon>
        <taxon>Mammalia</taxon>
        <taxon>Eutheria</taxon>
        <taxon>Laurasiatheria</taxon>
        <taxon>Chiroptera</taxon>
        <taxon>Yangochiroptera</taxon>
        <taxon>Vespertilionidae</taxon>
        <taxon>Myotis</taxon>
    </lineage>
</organism>
<evidence type="ECO:0000313" key="3">
    <source>
        <dbReference type="Proteomes" id="UP000010556"/>
    </source>
</evidence>
<feature type="compositionally biased region" description="Polar residues" evidence="1">
    <location>
        <begin position="595"/>
        <end position="612"/>
    </location>
</feature>
<feature type="region of interest" description="Disordered" evidence="1">
    <location>
        <begin position="2935"/>
        <end position="3123"/>
    </location>
</feature>
<feature type="compositionally biased region" description="Polar residues" evidence="1">
    <location>
        <begin position="2692"/>
        <end position="2706"/>
    </location>
</feature>
<feature type="compositionally biased region" description="Polar residues" evidence="1">
    <location>
        <begin position="2055"/>
        <end position="2073"/>
    </location>
</feature>
<dbReference type="GO" id="GO:0005615">
    <property type="term" value="C:extracellular space"/>
    <property type="evidence" value="ECO:0007669"/>
    <property type="project" value="TreeGrafter"/>
</dbReference>
<keyword evidence="3" id="KW-1185">Reference proteome</keyword>
<feature type="region of interest" description="Disordered" evidence="1">
    <location>
        <begin position="2649"/>
        <end position="2737"/>
    </location>
</feature>
<feature type="compositionally biased region" description="Basic residues" evidence="1">
    <location>
        <begin position="3108"/>
        <end position="3119"/>
    </location>
</feature>
<dbReference type="PANTHER" id="PTHR33888">
    <property type="entry name" value="RIKEN CDNA 4932415D10 GENE"/>
    <property type="match status" value="1"/>
</dbReference>
<protein>
    <submittedName>
        <fullName evidence="2">Uncharacterized protein</fullName>
    </submittedName>
</protein>
<feature type="compositionally biased region" description="Basic residues" evidence="1">
    <location>
        <begin position="3016"/>
        <end position="3040"/>
    </location>
</feature>
<feature type="compositionally biased region" description="Basic and acidic residues" evidence="1">
    <location>
        <begin position="3079"/>
        <end position="3107"/>
    </location>
</feature>
<feature type="compositionally biased region" description="Basic and acidic residues" evidence="1">
    <location>
        <begin position="2765"/>
        <end position="2776"/>
    </location>
</feature>
<feature type="region of interest" description="Disordered" evidence="1">
    <location>
        <begin position="2863"/>
        <end position="2891"/>
    </location>
</feature>
<reference evidence="3" key="1">
    <citation type="journal article" date="2013" name="Science">
        <title>Comparative analysis of bat genomes provides insight into the evolution of flight and immunity.</title>
        <authorList>
            <person name="Zhang G."/>
            <person name="Cowled C."/>
            <person name="Shi Z."/>
            <person name="Huang Z."/>
            <person name="Bishop-Lilly K.A."/>
            <person name="Fang X."/>
            <person name="Wynne J.W."/>
            <person name="Xiong Z."/>
            <person name="Baker M.L."/>
            <person name="Zhao W."/>
            <person name="Tachedjian M."/>
            <person name="Zhu Y."/>
            <person name="Zhou P."/>
            <person name="Jiang X."/>
            <person name="Ng J."/>
            <person name="Yang L."/>
            <person name="Wu L."/>
            <person name="Xiao J."/>
            <person name="Feng Y."/>
            <person name="Chen Y."/>
            <person name="Sun X."/>
            <person name="Zhang Y."/>
            <person name="Marsh G.A."/>
            <person name="Crameri G."/>
            <person name="Broder C.C."/>
            <person name="Frey K.G."/>
            <person name="Wang L.F."/>
            <person name="Wang J."/>
        </authorList>
    </citation>
    <scope>NUCLEOTIDE SEQUENCE [LARGE SCALE GENOMIC DNA]</scope>
</reference>
<feature type="compositionally biased region" description="Polar residues" evidence="1">
    <location>
        <begin position="630"/>
        <end position="640"/>
    </location>
</feature>
<feature type="region of interest" description="Disordered" evidence="1">
    <location>
        <begin position="578"/>
        <end position="640"/>
    </location>
</feature>
<feature type="compositionally biased region" description="Polar residues" evidence="1">
    <location>
        <begin position="1304"/>
        <end position="1319"/>
    </location>
</feature>
<feature type="compositionally biased region" description="Basic and acidic residues" evidence="1">
    <location>
        <begin position="2672"/>
        <end position="2684"/>
    </location>
</feature>
<feature type="compositionally biased region" description="Polar residues" evidence="1">
    <location>
        <begin position="2234"/>
        <end position="2256"/>
    </location>
</feature>
<dbReference type="EMBL" id="KB110330">
    <property type="protein sequence ID" value="ELK27368.1"/>
    <property type="molecule type" value="Genomic_DNA"/>
</dbReference>
<name>L5LPE5_MYODS</name>
<dbReference type="PANTHER" id="PTHR33888:SF1">
    <property type="entry name" value="RIKEN CDNA 4932415D10 GENE"/>
    <property type="match status" value="1"/>
</dbReference>
<feature type="compositionally biased region" description="Polar residues" evidence="1">
    <location>
        <begin position="2777"/>
        <end position="2794"/>
    </location>
</feature>
<accession>L5LPE5</accession>
<feature type="region of interest" description="Disordered" evidence="1">
    <location>
        <begin position="2055"/>
        <end position="2075"/>
    </location>
</feature>
<evidence type="ECO:0000313" key="2">
    <source>
        <dbReference type="EMBL" id="ELK27368.1"/>
    </source>
</evidence>